<dbReference type="AlphaFoldDB" id="A0AAD9J0U4"/>
<keyword evidence="3" id="KW-1185">Reference proteome</keyword>
<reference evidence="2" key="1">
    <citation type="journal article" date="2023" name="Mol. Biol. Evol.">
        <title>Third-Generation Sequencing Reveals the Adaptive Role of the Epigenome in Three Deep-Sea Polychaetes.</title>
        <authorList>
            <person name="Perez M."/>
            <person name="Aroh O."/>
            <person name="Sun Y."/>
            <person name="Lan Y."/>
            <person name="Juniper S.K."/>
            <person name="Young C.R."/>
            <person name="Angers B."/>
            <person name="Qian P.Y."/>
        </authorList>
    </citation>
    <scope>NUCLEOTIDE SEQUENCE</scope>
    <source>
        <strain evidence="2">P08H-3</strain>
    </source>
</reference>
<dbReference type="Proteomes" id="UP001208570">
    <property type="component" value="Unassembled WGS sequence"/>
</dbReference>
<accession>A0AAD9J0U4</accession>
<feature type="region of interest" description="Disordered" evidence="1">
    <location>
        <begin position="60"/>
        <end position="81"/>
    </location>
</feature>
<evidence type="ECO:0000256" key="1">
    <source>
        <dbReference type="SAM" id="MobiDB-lite"/>
    </source>
</evidence>
<dbReference type="EMBL" id="JAODUP010000780">
    <property type="protein sequence ID" value="KAK2144171.1"/>
    <property type="molecule type" value="Genomic_DNA"/>
</dbReference>
<protein>
    <submittedName>
        <fullName evidence="2">Uncharacterized protein</fullName>
    </submittedName>
</protein>
<gene>
    <name evidence="2" type="ORF">LSH36_780g01020</name>
</gene>
<name>A0AAD9J0U4_9ANNE</name>
<organism evidence="2 3">
    <name type="scientific">Paralvinella palmiformis</name>
    <dbReference type="NCBI Taxonomy" id="53620"/>
    <lineage>
        <taxon>Eukaryota</taxon>
        <taxon>Metazoa</taxon>
        <taxon>Spiralia</taxon>
        <taxon>Lophotrochozoa</taxon>
        <taxon>Annelida</taxon>
        <taxon>Polychaeta</taxon>
        <taxon>Sedentaria</taxon>
        <taxon>Canalipalpata</taxon>
        <taxon>Terebellida</taxon>
        <taxon>Terebelliformia</taxon>
        <taxon>Alvinellidae</taxon>
        <taxon>Paralvinella</taxon>
    </lineage>
</organism>
<proteinExistence type="predicted"/>
<evidence type="ECO:0000313" key="2">
    <source>
        <dbReference type="EMBL" id="KAK2144171.1"/>
    </source>
</evidence>
<comment type="caution">
    <text evidence="2">The sequence shown here is derived from an EMBL/GenBank/DDBJ whole genome shotgun (WGS) entry which is preliminary data.</text>
</comment>
<evidence type="ECO:0000313" key="3">
    <source>
        <dbReference type="Proteomes" id="UP001208570"/>
    </source>
</evidence>
<sequence>MAHVRLAIWEDPMSADHVKMKLDNETVWIKSGVVLSSTEQPRSYIVVTESGSVMRRNRKHLQHNPIPEEQQNAVPLSSDEH</sequence>